<reference evidence="1" key="2">
    <citation type="submission" date="2020-09" db="EMBL/GenBank/DDBJ databases">
        <authorList>
            <person name="Sun Q."/>
            <person name="Zhou Y."/>
        </authorList>
    </citation>
    <scope>NUCLEOTIDE SEQUENCE</scope>
    <source>
        <strain evidence="1">CGMCC 4.7278</strain>
    </source>
</reference>
<dbReference type="Proteomes" id="UP000612956">
    <property type="component" value="Unassembled WGS sequence"/>
</dbReference>
<organism evidence="1 2">
    <name type="scientific">Nocardia camponoti</name>
    <dbReference type="NCBI Taxonomy" id="1616106"/>
    <lineage>
        <taxon>Bacteria</taxon>
        <taxon>Bacillati</taxon>
        <taxon>Actinomycetota</taxon>
        <taxon>Actinomycetes</taxon>
        <taxon>Mycobacteriales</taxon>
        <taxon>Nocardiaceae</taxon>
        <taxon>Nocardia</taxon>
    </lineage>
</organism>
<comment type="caution">
    <text evidence="1">The sequence shown here is derived from an EMBL/GenBank/DDBJ whole genome shotgun (WGS) entry which is preliminary data.</text>
</comment>
<proteinExistence type="predicted"/>
<evidence type="ECO:0000313" key="2">
    <source>
        <dbReference type="Proteomes" id="UP000612956"/>
    </source>
</evidence>
<reference evidence="1" key="1">
    <citation type="journal article" date="2014" name="Int. J. Syst. Evol. Microbiol.">
        <title>Complete genome sequence of Corynebacterium casei LMG S-19264T (=DSM 44701T), isolated from a smear-ripened cheese.</title>
        <authorList>
            <consortium name="US DOE Joint Genome Institute (JGI-PGF)"/>
            <person name="Walter F."/>
            <person name="Albersmeier A."/>
            <person name="Kalinowski J."/>
            <person name="Ruckert C."/>
        </authorList>
    </citation>
    <scope>NUCLEOTIDE SEQUENCE</scope>
    <source>
        <strain evidence="1">CGMCC 4.7278</strain>
    </source>
</reference>
<dbReference type="AlphaFoldDB" id="A0A917QV04"/>
<name>A0A917QV04_9NOCA</name>
<evidence type="ECO:0000313" key="1">
    <source>
        <dbReference type="EMBL" id="GGK69127.1"/>
    </source>
</evidence>
<keyword evidence="2" id="KW-1185">Reference proteome</keyword>
<gene>
    <name evidence="1" type="ORF">GCM10011591_46600</name>
</gene>
<accession>A0A917QV04</accession>
<sequence length="158" mass="17298">MSALDTGEIATVIVCELPTGRELVAAFRGGFGHLPGDHLIGRWGQALAQLHRTRHINPDKATRVDQRRAEMVEMVDTWVANYTNLAGAGYGAAADLMAATYVGFEALFHSSTPVDFEDLHRAWTAVADHVVAWDDLRTGHAPVPWPLDLSPQSLTNER</sequence>
<protein>
    <submittedName>
        <fullName evidence="1">Uncharacterized protein</fullName>
    </submittedName>
</protein>
<dbReference type="EMBL" id="BMMW01000007">
    <property type="protein sequence ID" value="GGK69127.1"/>
    <property type="molecule type" value="Genomic_DNA"/>
</dbReference>
<dbReference type="RefSeq" id="WP_188831220.1">
    <property type="nucleotide sequence ID" value="NZ_BMMW01000007.1"/>
</dbReference>